<dbReference type="Proteomes" id="UP001060414">
    <property type="component" value="Chromosome"/>
</dbReference>
<accession>A0ABY5ZGM8</accession>
<dbReference type="EMBL" id="CP092109">
    <property type="protein sequence ID" value="UWZ78256.1"/>
    <property type="molecule type" value="Genomic_DNA"/>
</dbReference>
<protein>
    <submittedName>
        <fullName evidence="1">YkgJ family cysteine cluster protein</fullName>
    </submittedName>
</protein>
<name>A0ABY5ZGM8_9BACT</name>
<proteinExistence type="predicted"/>
<reference evidence="1" key="1">
    <citation type="journal article" date="2022" name="Environ. Microbiol.">
        <title>Geoalkalibacter halelectricus SAP #1 sp. nov. possessing extracellular electron transfer and mineral#reducing capabilities from a haloalkaline environment.</title>
        <authorList>
            <person name="Yadav S."/>
            <person name="Singh R."/>
            <person name="Sundharam S.S."/>
            <person name="Chaudhary S."/>
            <person name="Krishnamurthi S."/>
            <person name="Patil S.A."/>
        </authorList>
    </citation>
    <scope>NUCLEOTIDE SEQUENCE</scope>
    <source>
        <strain evidence="1">SAP-1</strain>
    </source>
</reference>
<gene>
    <name evidence="1" type="ORF">L9S41_11170</name>
</gene>
<sequence>MMIEALFRLWDKVCPDKPVQRRGCLGCGTCCEHFGGYLHASDADLERWRQLGRHDLLEMVNSLGWIWVDPKENRRGGRCPFLKRIDGEKAHCAIHDIKPDICREYPSLDHGRHCVRGIYIPRDRSTIH</sequence>
<organism evidence="1 2">
    <name type="scientific">Geoalkalibacter halelectricus</name>
    <dbReference type="NCBI Taxonomy" id="2847045"/>
    <lineage>
        <taxon>Bacteria</taxon>
        <taxon>Pseudomonadati</taxon>
        <taxon>Thermodesulfobacteriota</taxon>
        <taxon>Desulfuromonadia</taxon>
        <taxon>Desulfuromonadales</taxon>
        <taxon>Geoalkalibacteraceae</taxon>
        <taxon>Geoalkalibacter</taxon>
    </lineage>
</organism>
<keyword evidence="2" id="KW-1185">Reference proteome</keyword>
<dbReference type="RefSeq" id="WP_260746605.1">
    <property type="nucleotide sequence ID" value="NZ_CP092109.1"/>
</dbReference>
<dbReference type="Pfam" id="PF03692">
    <property type="entry name" value="CxxCxxCC"/>
    <property type="match status" value="1"/>
</dbReference>
<evidence type="ECO:0000313" key="2">
    <source>
        <dbReference type="Proteomes" id="UP001060414"/>
    </source>
</evidence>
<evidence type="ECO:0000313" key="1">
    <source>
        <dbReference type="EMBL" id="UWZ78256.1"/>
    </source>
</evidence>
<dbReference type="InterPro" id="IPR005358">
    <property type="entry name" value="Puta_zinc/iron-chelating_dom"/>
</dbReference>